<protein>
    <recommendedName>
        <fullName evidence="13">Nickel/cobalt efflux system</fullName>
    </recommendedName>
</protein>
<dbReference type="EMBL" id="KF548526">
    <property type="protein sequence ID" value="AIL52104.1"/>
    <property type="molecule type" value="Genomic_DNA"/>
</dbReference>
<evidence type="ECO:0000313" key="17">
    <source>
        <dbReference type="EMBL" id="AIL52101.1"/>
    </source>
</evidence>
<dbReference type="RefSeq" id="WP_010882005.1">
    <property type="nucleotide sequence ID" value="NZ_CP010422.1"/>
</dbReference>
<dbReference type="AlphaFoldDB" id="A0A077EP30"/>
<dbReference type="EMBL" id="KF548525">
    <property type="protein sequence ID" value="AIL52103.1"/>
    <property type="molecule type" value="Genomic_DNA"/>
</dbReference>
<feature type="signal peptide" evidence="14">
    <location>
        <begin position="1"/>
        <end position="25"/>
    </location>
</feature>
<organism evidence="20">
    <name type="scientific">Treponema pallidum subsp. pallidum</name>
    <name type="common">syphilis treponeme</name>
    <dbReference type="NCBI Taxonomy" id="161"/>
    <lineage>
        <taxon>Bacteria</taxon>
        <taxon>Pseudomonadati</taxon>
        <taxon>Spirochaetota</taxon>
        <taxon>Spirochaetia</taxon>
        <taxon>Spirochaetales</taxon>
        <taxon>Treponemataceae</taxon>
        <taxon>Treponema</taxon>
    </lineage>
</organism>
<keyword evidence="14" id="KW-0732">Signal</keyword>
<keyword evidence="9" id="KW-0406">Ion transport</keyword>
<evidence type="ECO:0000256" key="2">
    <source>
        <dbReference type="ARBA" id="ARBA00004651"/>
    </source>
</evidence>
<keyword evidence="4 13" id="KW-0813">Transport</keyword>
<sequence length="302" mass="32206">MKKVGVRVRACILCALAACATGVLANPFFGGAPARPRRQRTPELLLRRYALVHQRLGAAIVQWSKTHSTRAWWITVMLSFAYGVLHALGPGHRKAALFSFYLGRNAPVWEPALTAALLAALHGAASLLLLSAFRGVSGAIGAHSARTMWYMEVGSYGLLTFLALFSLVHELMHLFPSGGRYFSCGCSAHTAVCMRTGTVAHMQWGTMLLSGLFICPAALFVMILVLSLDAVGLGVAAVLSISAGLALPLMAVGYLAWASRAGIFYRMQKNTRHAQAVLSVVSITSYGIMLIVCTSALVASLG</sequence>
<evidence type="ECO:0000313" key="20">
    <source>
        <dbReference type="EMBL" id="AIL52104.1"/>
    </source>
</evidence>
<keyword evidence="6" id="KW-0533">Nickel</keyword>
<dbReference type="Pfam" id="PF03824">
    <property type="entry name" value="NicO"/>
    <property type="match status" value="1"/>
</dbReference>
<evidence type="ECO:0000256" key="6">
    <source>
        <dbReference type="ARBA" id="ARBA00022596"/>
    </source>
</evidence>
<evidence type="ECO:0000313" key="18">
    <source>
        <dbReference type="EMBL" id="AIL52102.1"/>
    </source>
</evidence>
<keyword evidence="11 13" id="KW-0472">Membrane</keyword>
<reference evidence="20" key="1">
    <citation type="journal article" date="2014" name="Int. J. Med. Microbiol.">
        <title>Syphilis-causing strains belong to separate SS14-like or Nichols-like groups as defined by multilocus analysis of 19 Treponema pallidum strains.</title>
        <authorList>
            <person name="Nechvatal L."/>
            <person name="Petrosova H."/>
            <person name="Grillova L."/>
            <person name="Pospisilova P."/>
            <person name="Mikalova L."/>
            <person name="Strnadel R."/>
            <person name="Kuklova I."/>
            <person name="Kojanova M."/>
            <person name="Kreidlova M."/>
            <person name="Vanousova D."/>
            <person name="Prochazka P."/>
            <person name="Zakoucka H."/>
            <person name="Krchnakova A."/>
            <person name="Smajs D."/>
        </authorList>
    </citation>
    <scope>NUCLEOTIDE SEQUENCE</scope>
    <source>
        <strain evidence="15">Bal 73-1</strain>
        <strain evidence="16">Grady</strain>
        <strain evidence="17">Haiti B</strain>
        <strain evidence="18">Madras</strain>
        <strain evidence="19">MN-3</strain>
        <strain evidence="20">Philadelphia-1</strain>
        <strain evidence="21">Philadelphia-2</strain>
    </source>
</reference>
<feature type="transmembrane region" description="Helical" evidence="13">
    <location>
        <begin position="233"/>
        <end position="257"/>
    </location>
</feature>
<dbReference type="GO" id="GO:0006824">
    <property type="term" value="P:cobalt ion transport"/>
    <property type="evidence" value="ECO:0007669"/>
    <property type="project" value="UniProtKB-KW"/>
</dbReference>
<feature type="transmembrane region" description="Helical" evidence="13">
    <location>
        <begin position="204"/>
        <end position="227"/>
    </location>
</feature>
<evidence type="ECO:0000256" key="8">
    <source>
        <dbReference type="ARBA" id="ARBA00022989"/>
    </source>
</evidence>
<proteinExistence type="inferred from homology"/>
<dbReference type="GO" id="GO:0046583">
    <property type="term" value="F:monoatomic cation efflux transmembrane transporter activity"/>
    <property type="evidence" value="ECO:0007669"/>
    <property type="project" value="TreeGrafter"/>
</dbReference>
<dbReference type="PATRIC" id="fig|161.10.peg.554"/>
<dbReference type="GO" id="GO:0032025">
    <property type="term" value="P:response to cobalt ion"/>
    <property type="evidence" value="ECO:0007669"/>
    <property type="project" value="TreeGrafter"/>
</dbReference>
<evidence type="ECO:0000256" key="12">
    <source>
        <dbReference type="ARBA" id="ARBA00023285"/>
    </source>
</evidence>
<keyword evidence="8 13" id="KW-1133">Transmembrane helix</keyword>
<evidence type="ECO:0000256" key="3">
    <source>
        <dbReference type="ARBA" id="ARBA00022426"/>
    </source>
</evidence>
<keyword evidence="10" id="KW-0921">Nickel transport</keyword>
<dbReference type="PANTHER" id="PTHR40659">
    <property type="entry name" value="NICKEL/COBALT EFFLUX SYSTEM RCNA"/>
    <property type="match status" value="1"/>
</dbReference>
<dbReference type="OMA" id="CSGAIMI"/>
<feature type="chain" id="PRO_5010013690" description="Nickel/cobalt efflux system" evidence="14">
    <location>
        <begin position="26"/>
        <end position="302"/>
    </location>
</feature>
<dbReference type="EMBL" id="KF548523">
    <property type="protein sequence ID" value="AIL52101.1"/>
    <property type="molecule type" value="Genomic_DNA"/>
</dbReference>
<dbReference type="GO" id="GO:0005886">
    <property type="term" value="C:plasma membrane"/>
    <property type="evidence" value="ECO:0007669"/>
    <property type="project" value="UniProtKB-SubCell"/>
</dbReference>
<keyword evidence="3" id="KW-0171">Cobalt transport</keyword>
<evidence type="ECO:0000256" key="10">
    <source>
        <dbReference type="ARBA" id="ARBA00023112"/>
    </source>
</evidence>
<feature type="transmembrane region" description="Helical" evidence="13">
    <location>
        <begin position="277"/>
        <end position="299"/>
    </location>
</feature>
<comment type="subcellular location">
    <subcellularLocation>
        <location evidence="2 13">Cell membrane</location>
        <topology evidence="2 13">Multi-pass membrane protein</topology>
    </subcellularLocation>
</comment>
<dbReference type="EMBL" id="KF548522">
    <property type="protein sequence ID" value="AIL52100.1"/>
    <property type="molecule type" value="Genomic_DNA"/>
</dbReference>
<dbReference type="EMBL" id="KF548527">
    <property type="protein sequence ID" value="AIL52105.1"/>
    <property type="molecule type" value="Genomic_DNA"/>
</dbReference>
<dbReference type="GO" id="GO:0010045">
    <property type="term" value="P:response to nickel cation"/>
    <property type="evidence" value="ECO:0007669"/>
    <property type="project" value="TreeGrafter"/>
</dbReference>
<comment type="similarity">
    <text evidence="13">Belongs to the NiCoT transporter (TC 2.A.52) family.</text>
</comment>
<feature type="transmembrane region" description="Helical" evidence="13">
    <location>
        <begin position="71"/>
        <end position="91"/>
    </location>
</feature>
<dbReference type="GeneID" id="93876328"/>
<keyword evidence="12" id="KW-0170">Cobalt</keyword>
<dbReference type="EMBL" id="KF548521">
    <property type="protein sequence ID" value="AIL52099.1"/>
    <property type="molecule type" value="Genomic_DNA"/>
</dbReference>
<evidence type="ECO:0000256" key="4">
    <source>
        <dbReference type="ARBA" id="ARBA00022448"/>
    </source>
</evidence>
<evidence type="ECO:0000256" key="1">
    <source>
        <dbReference type="ARBA" id="ARBA00002510"/>
    </source>
</evidence>
<evidence type="ECO:0000256" key="5">
    <source>
        <dbReference type="ARBA" id="ARBA00022475"/>
    </source>
</evidence>
<dbReference type="GO" id="GO:0015099">
    <property type="term" value="F:nickel cation transmembrane transporter activity"/>
    <property type="evidence" value="ECO:0007669"/>
    <property type="project" value="UniProtKB-UniRule"/>
</dbReference>
<name>A0A077EP30_TREPL</name>
<keyword evidence="7 13" id="KW-0812">Transmembrane</keyword>
<evidence type="ECO:0000256" key="7">
    <source>
        <dbReference type="ARBA" id="ARBA00022692"/>
    </source>
</evidence>
<evidence type="ECO:0000256" key="14">
    <source>
        <dbReference type="SAM" id="SignalP"/>
    </source>
</evidence>
<evidence type="ECO:0000256" key="13">
    <source>
        <dbReference type="RuleBase" id="RU362101"/>
    </source>
</evidence>
<feature type="transmembrane region" description="Helical" evidence="13">
    <location>
        <begin position="112"/>
        <end position="133"/>
    </location>
</feature>
<feature type="transmembrane region" description="Helical" evidence="13">
    <location>
        <begin position="153"/>
        <end position="172"/>
    </location>
</feature>
<keyword evidence="5" id="KW-1003">Cell membrane</keyword>
<accession>A0A077EP30</accession>
<dbReference type="InterPro" id="IPR011541">
    <property type="entry name" value="Ni/Co_transpt_high_affinity"/>
</dbReference>
<evidence type="ECO:0000256" key="9">
    <source>
        <dbReference type="ARBA" id="ARBA00023065"/>
    </source>
</evidence>
<evidence type="ECO:0000313" key="16">
    <source>
        <dbReference type="EMBL" id="AIL52100.1"/>
    </source>
</evidence>
<dbReference type="PANTHER" id="PTHR40659:SF1">
    <property type="entry name" value="NICKEL_COBALT EFFLUX SYSTEM RCNA"/>
    <property type="match status" value="1"/>
</dbReference>
<evidence type="ECO:0000256" key="11">
    <source>
        <dbReference type="ARBA" id="ARBA00023136"/>
    </source>
</evidence>
<dbReference type="InterPro" id="IPR051224">
    <property type="entry name" value="NiCoT_RcnA"/>
</dbReference>
<evidence type="ECO:0000313" key="19">
    <source>
        <dbReference type="EMBL" id="AIL52103.1"/>
    </source>
</evidence>
<dbReference type="EMBL" id="KF548524">
    <property type="protein sequence ID" value="AIL52102.1"/>
    <property type="molecule type" value="Genomic_DNA"/>
</dbReference>
<evidence type="ECO:0000313" key="21">
    <source>
        <dbReference type="EMBL" id="AIL52105.1"/>
    </source>
</evidence>
<comment type="function">
    <text evidence="1">Efflux system for nickel and cobalt.</text>
</comment>
<evidence type="ECO:0000313" key="15">
    <source>
        <dbReference type="EMBL" id="AIL52099.1"/>
    </source>
</evidence>